<dbReference type="GO" id="GO:0048471">
    <property type="term" value="C:perinuclear region of cytoplasm"/>
    <property type="evidence" value="ECO:0007669"/>
    <property type="project" value="TreeGrafter"/>
</dbReference>
<dbReference type="SUPFAM" id="SSF52047">
    <property type="entry name" value="RNI-like"/>
    <property type="match status" value="1"/>
</dbReference>
<dbReference type="InterPro" id="IPR027038">
    <property type="entry name" value="RanGap"/>
</dbReference>
<evidence type="ECO:0000313" key="4">
    <source>
        <dbReference type="EMBL" id="QDQ26826.1"/>
    </source>
</evidence>
<dbReference type="PANTHER" id="PTHR24113">
    <property type="entry name" value="RAN GTPASE-ACTIVATING PROTEIN 1"/>
    <property type="match status" value="1"/>
</dbReference>
<dbReference type="Proteomes" id="UP000317550">
    <property type="component" value="Chromosome"/>
</dbReference>
<dbReference type="GO" id="GO:0031267">
    <property type="term" value="F:small GTPase binding"/>
    <property type="evidence" value="ECO:0007669"/>
    <property type="project" value="TreeGrafter"/>
</dbReference>
<evidence type="ECO:0008006" key="6">
    <source>
        <dbReference type="Google" id="ProtNLM"/>
    </source>
</evidence>
<accession>A0A516SF83</accession>
<dbReference type="SMART" id="SM00368">
    <property type="entry name" value="LRR_RI"/>
    <property type="match status" value="2"/>
</dbReference>
<proteinExistence type="predicted"/>
<dbReference type="Pfam" id="PF13516">
    <property type="entry name" value="LRR_6"/>
    <property type="match status" value="2"/>
</dbReference>
<dbReference type="GO" id="GO:0005829">
    <property type="term" value="C:cytosol"/>
    <property type="evidence" value="ECO:0007669"/>
    <property type="project" value="TreeGrafter"/>
</dbReference>
<sequence>MQSLPTRPPSAFPQPSGTANILPEWSHTLRRLQANDATLTVLNLSGRELDNERIDDLARSLRGNSSLRSLDLSHNRIGPEGARALSDMLVRNTSLVSLGLSHNPIGDTGVVCLSEALTRNRRLLHIILGDNQTRLPHPLIPLLLQANWELLRPAGDPAESTGVSNREITWAVSRYGATPIKLPLALRQNVNRLCANLSQQDAVTWTVSADGGPTPFAPPPHLRQAINNLGTNLSEQDKQLVKQGVCPASLTNALDAQLHRYASEYQPMVSTLYHREATPAESLAKTLGQHPRSAGSF</sequence>
<evidence type="ECO:0000256" key="2">
    <source>
        <dbReference type="ARBA" id="ARBA00022614"/>
    </source>
</evidence>
<keyword evidence="2" id="KW-0433">Leucine-rich repeat</keyword>
<keyword evidence="5" id="KW-1185">Reference proteome</keyword>
<dbReference type="AlphaFoldDB" id="A0A516SF83"/>
<reference evidence="5" key="1">
    <citation type="submission" date="2019-07" db="EMBL/GenBank/DDBJ databases">
        <title>Chitinimonas sp. nov., isolated from Ny-Alesund, arctica soil.</title>
        <authorList>
            <person name="Xu Q."/>
            <person name="Peng F."/>
        </authorList>
    </citation>
    <scope>NUCLEOTIDE SEQUENCE [LARGE SCALE GENOMIC DNA]</scope>
    <source>
        <strain evidence="5">R3-44</strain>
    </source>
</reference>
<dbReference type="Gene3D" id="3.80.10.10">
    <property type="entry name" value="Ribonuclease Inhibitor"/>
    <property type="match status" value="1"/>
</dbReference>
<dbReference type="GO" id="GO:0006913">
    <property type="term" value="P:nucleocytoplasmic transport"/>
    <property type="evidence" value="ECO:0007669"/>
    <property type="project" value="TreeGrafter"/>
</dbReference>
<evidence type="ECO:0000256" key="3">
    <source>
        <dbReference type="ARBA" id="ARBA00022737"/>
    </source>
</evidence>
<dbReference type="OrthoDB" id="636045at2"/>
<dbReference type="KEGG" id="cari:FNU76_10865"/>
<organism evidence="4 5">
    <name type="scientific">Chitinimonas arctica</name>
    <dbReference type="NCBI Taxonomy" id="2594795"/>
    <lineage>
        <taxon>Bacteria</taxon>
        <taxon>Pseudomonadati</taxon>
        <taxon>Pseudomonadota</taxon>
        <taxon>Betaproteobacteria</taxon>
        <taxon>Neisseriales</taxon>
        <taxon>Chitinibacteraceae</taxon>
        <taxon>Chitinimonas</taxon>
    </lineage>
</organism>
<dbReference type="InterPro" id="IPR032675">
    <property type="entry name" value="LRR_dom_sf"/>
</dbReference>
<keyword evidence="1" id="KW-0343">GTPase activation</keyword>
<keyword evidence="3" id="KW-0677">Repeat</keyword>
<dbReference type="EMBL" id="CP041730">
    <property type="protein sequence ID" value="QDQ26826.1"/>
    <property type="molecule type" value="Genomic_DNA"/>
</dbReference>
<evidence type="ECO:0000313" key="5">
    <source>
        <dbReference type="Proteomes" id="UP000317550"/>
    </source>
</evidence>
<dbReference type="GO" id="GO:0005096">
    <property type="term" value="F:GTPase activator activity"/>
    <property type="evidence" value="ECO:0007669"/>
    <property type="project" value="UniProtKB-KW"/>
</dbReference>
<dbReference type="PANTHER" id="PTHR24113:SF12">
    <property type="entry name" value="RAN GTPASE-ACTIVATING PROTEIN 1"/>
    <property type="match status" value="1"/>
</dbReference>
<gene>
    <name evidence="4" type="ORF">FNU76_10865</name>
</gene>
<evidence type="ECO:0000256" key="1">
    <source>
        <dbReference type="ARBA" id="ARBA00022468"/>
    </source>
</evidence>
<dbReference type="InterPro" id="IPR001611">
    <property type="entry name" value="Leu-rich_rpt"/>
</dbReference>
<dbReference type="RefSeq" id="WP_144278220.1">
    <property type="nucleotide sequence ID" value="NZ_CP041730.1"/>
</dbReference>
<name>A0A516SF83_9NEIS</name>
<protein>
    <recommendedName>
        <fullName evidence="6">Leucine-rich repeat domain-containing protein</fullName>
    </recommendedName>
</protein>